<dbReference type="Gene3D" id="2.60.40.1820">
    <property type="match status" value="1"/>
</dbReference>
<keyword evidence="1" id="KW-1133">Transmembrane helix</keyword>
<dbReference type="RefSeq" id="XP_015961646.1">
    <property type="nucleotide sequence ID" value="XM_016106160.3"/>
</dbReference>
<dbReference type="GeneID" id="107485620"/>
<keyword evidence="1" id="KW-0812">Transmembrane</keyword>
<dbReference type="AlphaFoldDB" id="A0A6P4D6G6"/>
<evidence type="ECO:0000313" key="3">
    <source>
        <dbReference type="Proteomes" id="UP000515211"/>
    </source>
</evidence>
<dbReference type="Pfam" id="PF03168">
    <property type="entry name" value="LEA_2"/>
    <property type="match status" value="1"/>
</dbReference>
<dbReference type="OrthoDB" id="1929523at2759"/>
<dbReference type="Proteomes" id="UP000515211">
    <property type="component" value="Chromosome 4"/>
</dbReference>
<reference evidence="3" key="1">
    <citation type="journal article" date="2016" name="Nat. Genet.">
        <title>The genome sequences of Arachis duranensis and Arachis ipaensis, the diploid ancestors of cultivated peanut.</title>
        <authorList>
            <person name="Bertioli D.J."/>
            <person name="Cannon S.B."/>
            <person name="Froenicke L."/>
            <person name="Huang G."/>
            <person name="Farmer A.D."/>
            <person name="Cannon E.K."/>
            <person name="Liu X."/>
            <person name="Gao D."/>
            <person name="Clevenger J."/>
            <person name="Dash S."/>
            <person name="Ren L."/>
            <person name="Moretzsohn M.C."/>
            <person name="Shirasawa K."/>
            <person name="Huang W."/>
            <person name="Vidigal B."/>
            <person name="Abernathy B."/>
            <person name="Chu Y."/>
            <person name="Niederhuth C.E."/>
            <person name="Umale P."/>
            <person name="Araujo A.C."/>
            <person name="Kozik A."/>
            <person name="Kim K.D."/>
            <person name="Burow M.D."/>
            <person name="Varshney R.K."/>
            <person name="Wang X."/>
            <person name="Zhang X."/>
            <person name="Barkley N."/>
            <person name="Guimaraes P.M."/>
            <person name="Isobe S."/>
            <person name="Guo B."/>
            <person name="Liao B."/>
            <person name="Stalker H.T."/>
            <person name="Schmitz R.J."/>
            <person name="Scheffler B.E."/>
            <person name="Leal-Bertioli S.C."/>
            <person name="Xun X."/>
            <person name="Jackson S.A."/>
            <person name="Michelmore R."/>
            <person name="Ozias-Akins P."/>
        </authorList>
    </citation>
    <scope>NUCLEOTIDE SEQUENCE [LARGE SCALE GENOMIC DNA]</scope>
    <source>
        <strain evidence="3">cv. V14167</strain>
    </source>
</reference>
<evidence type="ECO:0000256" key="1">
    <source>
        <dbReference type="SAM" id="Phobius"/>
    </source>
</evidence>
<name>A0A6P4D6G6_ARADU</name>
<keyword evidence="3" id="KW-1185">Reference proteome</keyword>
<dbReference type="InterPro" id="IPR055301">
    <property type="entry name" value="Lea14-like_2"/>
</dbReference>
<evidence type="ECO:0000259" key="2">
    <source>
        <dbReference type="Pfam" id="PF03168"/>
    </source>
</evidence>
<protein>
    <submittedName>
        <fullName evidence="4">Uncharacterized protein LOC107485620</fullName>
    </submittedName>
</protein>
<dbReference type="SUPFAM" id="SSF117070">
    <property type="entry name" value="LEA14-like"/>
    <property type="match status" value="1"/>
</dbReference>
<dbReference type="KEGG" id="adu:107485620"/>
<dbReference type="InterPro" id="IPR004864">
    <property type="entry name" value="LEA_2"/>
</dbReference>
<keyword evidence="1" id="KW-0472">Membrane</keyword>
<accession>A0A6P4D6G6</accession>
<proteinExistence type="predicted"/>
<feature type="domain" description="Late embryogenesis abundant protein LEA-2 subgroup" evidence="2">
    <location>
        <begin position="72"/>
        <end position="168"/>
    </location>
</feature>
<sequence>MKVNSGRGRKVCLVVTGVVIAIVLLIVILAMTVFKAKHPVNTVDSLRLQDLKVSLDIARLSVDLNVTLDVDVSVKNPNKVGFKYSDSSAQLNYRGQQVGEVPIPAGEISADETKGFNLTLTIMADRLLSNSQVYSDVISGSLPLSTFVRMSGKVSILGFIKVHVVSSTTCDFAVNLSNRTVGHQECQYKTKL</sequence>
<gene>
    <name evidence="4" type="primary">LOC107485620</name>
</gene>
<dbReference type="PANTHER" id="PTHR31852">
    <property type="entry name" value="LATE EMBRYOGENESIS ABUNDANT (LEA) HYDROXYPROLINE-RICH GLYCOPROTEIN FAMILY"/>
    <property type="match status" value="1"/>
</dbReference>
<evidence type="ECO:0000313" key="4">
    <source>
        <dbReference type="RefSeq" id="XP_015961646.1"/>
    </source>
</evidence>
<reference evidence="4" key="2">
    <citation type="submission" date="2025-08" db="UniProtKB">
        <authorList>
            <consortium name="RefSeq"/>
        </authorList>
    </citation>
    <scope>IDENTIFICATION</scope>
    <source>
        <tissue evidence="4">Whole plant</tissue>
    </source>
</reference>
<organism evidence="3 4">
    <name type="scientific">Arachis duranensis</name>
    <name type="common">Wild peanut</name>
    <dbReference type="NCBI Taxonomy" id="130453"/>
    <lineage>
        <taxon>Eukaryota</taxon>
        <taxon>Viridiplantae</taxon>
        <taxon>Streptophyta</taxon>
        <taxon>Embryophyta</taxon>
        <taxon>Tracheophyta</taxon>
        <taxon>Spermatophyta</taxon>
        <taxon>Magnoliopsida</taxon>
        <taxon>eudicotyledons</taxon>
        <taxon>Gunneridae</taxon>
        <taxon>Pentapetalae</taxon>
        <taxon>rosids</taxon>
        <taxon>fabids</taxon>
        <taxon>Fabales</taxon>
        <taxon>Fabaceae</taxon>
        <taxon>Papilionoideae</taxon>
        <taxon>50 kb inversion clade</taxon>
        <taxon>dalbergioids sensu lato</taxon>
        <taxon>Dalbergieae</taxon>
        <taxon>Pterocarpus clade</taxon>
        <taxon>Arachis</taxon>
    </lineage>
</organism>
<feature type="transmembrane region" description="Helical" evidence="1">
    <location>
        <begin position="12"/>
        <end position="34"/>
    </location>
</feature>